<evidence type="ECO:0000256" key="2">
    <source>
        <dbReference type="ARBA" id="ARBA00022676"/>
    </source>
</evidence>
<reference evidence="8 9" key="1">
    <citation type="submission" date="2020-08" db="EMBL/GenBank/DDBJ databases">
        <title>Plant Genome Project.</title>
        <authorList>
            <person name="Zhang R.-G."/>
        </authorList>
    </citation>
    <scope>NUCLEOTIDE SEQUENCE [LARGE SCALE GENOMIC DNA]</scope>
    <source>
        <tissue evidence="8">Rhizome</tissue>
    </source>
</reference>
<keyword evidence="7" id="KW-0812">Transmembrane</keyword>
<dbReference type="Proteomes" id="UP000734854">
    <property type="component" value="Unassembled WGS sequence"/>
</dbReference>
<evidence type="ECO:0000313" key="9">
    <source>
        <dbReference type="Proteomes" id="UP000734854"/>
    </source>
</evidence>
<organism evidence="8 9">
    <name type="scientific">Zingiber officinale</name>
    <name type="common">Ginger</name>
    <name type="synonym">Amomum zingiber</name>
    <dbReference type="NCBI Taxonomy" id="94328"/>
    <lineage>
        <taxon>Eukaryota</taxon>
        <taxon>Viridiplantae</taxon>
        <taxon>Streptophyta</taxon>
        <taxon>Embryophyta</taxon>
        <taxon>Tracheophyta</taxon>
        <taxon>Spermatophyta</taxon>
        <taxon>Magnoliopsida</taxon>
        <taxon>Liliopsida</taxon>
        <taxon>Zingiberales</taxon>
        <taxon>Zingiberaceae</taxon>
        <taxon>Zingiber</taxon>
    </lineage>
</organism>
<dbReference type="Pfam" id="PF02485">
    <property type="entry name" value="Branch"/>
    <property type="match status" value="1"/>
</dbReference>
<dbReference type="AlphaFoldDB" id="A0A8J5FM08"/>
<dbReference type="PANTHER" id="PTHR31042:SF131">
    <property type="entry name" value="CORE-2_I-BRANCHING BETA-1,6-N-ACETYLGLUCOSAMINYLTRANSFERASE FAMILY PROTEIN"/>
    <property type="match status" value="1"/>
</dbReference>
<evidence type="ECO:0000256" key="5">
    <source>
        <dbReference type="ARBA" id="ARBA00023180"/>
    </source>
</evidence>
<dbReference type="GO" id="GO:0016020">
    <property type="term" value="C:membrane"/>
    <property type="evidence" value="ECO:0007669"/>
    <property type="project" value="UniProtKB-SubCell"/>
</dbReference>
<feature type="region of interest" description="Disordered" evidence="6">
    <location>
        <begin position="65"/>
        <end position="89"/>
    </location>
</feature>
<dbReference type="EMBL" id="JACMSC010000014">
    <property type="protein sequence ID" value="KAG6491080.1"/>
    <property type="molecule type" value="Genomic_DNA"/>
</dbReference>
<sequence length="402" mass="45514">MKPQSPFSIYTSRQHLKLLSGLLLFALGFGFGIISSFYFVSSDAWTSPPPLLELTSRPSAIAMSSAAAPARPVDRSTAASKSPSEATMHGMTEEELLWRASMVPRIQRPPSAESKPKVAFLFLTRGELPLAPLWEKFFEGNEGLYSVYVHANPEFNGSAPPKGSAFYGRRIPSKRVTWGGMDMMEAERRLLANALLDWDNRRFVLLSESCIPLFDFRTVYSYLVDSARVHVECYDLPGSTGRGRFPARLRPHLTPRQWRKGSQWFDIDRDLALEVVSDTAFFPLFQRHCGARCFADEHYLPTLVNARFRHRNQNRSLTWVDWSRGGSHPARFRRGSVTAELLEKMRNGNRSCRYDGRRRGACFLFARKFLADSLDRLLGIAPSLMGFNLNAGKKLRGIDSIH</sequence>
<evidence type="ECO:0000256" key="1">
    <source>
        <dbReference type="ARBA" id="ARBA00004606"/>
    </source>
</evidence>
<dbReference type="InterPro" id="IPR003406">
    <property type="entry name" value="Glyco_trans_14"/>
</dbReference>
<name>A0A8J5FM08_ZINOF</name>
<dbReference type="PANTHER" id="PTHR31042">
    <property type="entry name" value="CORE-2/I-BRANCHING BETA-1,6-N-ACETYLGLUCOSAMINYLTRANSFERASE FAMILY PROTEIN-RELATED"/>
    <property type="match status" value="1"/>
</dbReference>
<keyword evidence="9" id="KW-1185">Reference proteome</keyword>
<evidence type="ECO:0000256" key="3">
    <source>
        <dbReference type="ARBA" id="ARBA00022679"/>
    </source>
</evidence>
<evidence type="ECO:0008006" key="10">
    <source>
        <dbReference type="Google" id="ProtNLM"/>
    </source>
</evidence>
<keyword evidence="7" id="KW-1133">Transmembrane helix</keyword>
<dbReference type="OrthoDB" id="191334at2759"/>
<protein>
    <recommendedName>
        <fullName evidence="10">Core-2/I-branching beta-1,6-N-acetylglucosaminyltransferase family protein</fullName>
    </recommendedName>
</protein>
<dbReference type="InterPro" id="IPR044174">
    <property type="entry name" value="BC10-like"/>
</dbReference>
<dbReference type="GO" id="GO:0016757">
    <property type="term" value="F:glycosyltransferase activity"/>
    <property type="evidence" value="ECO:0007669"/>
    <property type="project" value="UniProtKB-KW"/>
</dbReference>
<gene>
    <name evidence="8" type="ORF">ZIOFF_052412</name>
</gene>
<feature type="transmembrane region" description="Helical" evidence="7">
    <location>
        <begin position="21"/>
        <end position="40"/>
    </location>
</feature>
<evidence type="ECO:0000256" key="7">
    <source>
        <dbReference type="SAM" id="Phobius"/>
    </source>
</evidence>
<evidence type="ECO:0000256" key="4">
    <source>
        <dbReference type="ARBA" id="ARBA00023136"/>
    </source>
</evidence>
<evidence type="ECO:0000256" key="6">
    <source>
        <dbReference type="SAM" id="MobiDB-lite"/>
    </source>
</evidence>
<comment type="caution">
    <text evidence="8">The sequence shown here is derived from an EMBL/GenBank/DDBJ whole genome shotgun (WGS) entry which is preliminary data.</text>
</comment>
<comment type="subcellular location">
    <subcellularLocation>
        <location evidence="1">Membrane</location>
        <topology evidence="1">Single-pass type II membrane protein</topology>
    </subcellularLocation>
</comment>
<proteinExistence type="predicted"/>
<keyword evidence="5" id="KW-0325">Glycoprotein</keyword>
<keyword evidence="2" id="KW-0328">Glycosyltransferase</keyword>
<keyword evidence="4 7" id="KW-0472">Membrane</keyword>
<keyword evidence="3" id="KW-0808">Transferase</keyword>
<evidence type="ECO:0000313" key="8">
    <source>
        <dbReference type="EMBL" id="KAG6491080.1"/>
    </source>
</evidence>
<accession>A0A8J5FM08</accession>